<gene>
    <name evidence="1" type="ORF">TVAG_247130</name>
</gene>
<sequence length="223" mass="26471">MLCGFPYPISKKAKISIQLYHSILFSDGFDPDDANYTAGKLKEIQKDLNDIKFNVSNLDIYQYFKIFMDFYQGMLHFIDVTGITQEEFTQLSKDFIHCCHGTYDKLKSFTQACSKNIIWLKFYRHFPKYYSQKILIAGTEIFMCYNGLLQWLRSEVKKLWEKYKCRTPEGFQETPHYKNVMDRDLFNTFPDKDITFCFEDLDFLEPVSGERVKVAICHFSTRI</sequence>
<dbReference type="VEuPathDB" id="TrichDB:TVAGG3_0560770"/>
<name>A2DKQ1_TRIV3</name>
<reference evidence="1" key="2">
    <citation type="journal article" date="2007" name="Science">
        <title>Draft genome sequence of the sexually transmitted pathogen Trichomonas vaginalis.</title>
        <authorList>
            <person name="Carlton J.M."/>
            <person name="Hirt R.P."/>
            <person name="Silva J.C."/>
            <person name="Delcher A.L."/>
            <person name="Schatz M."/>
            <person name="Zhao Q."/>
            <person name="Wortman J.R."/>
            <person name="Bidwell S.L."/>
            <person name="Alsmark U.C.M."/>
            <person name="Besteiro S."/>
            <person name="Sicheritz-Ponten T."/>
            <person name="Noel C.J."/>
            <person name="Dacks J.B."/>
            <person name="Foster P.G."/>
            <person name="Simillion C."/>
            <person name="Van de Peer Y."/>
            <person name="Miranda-Saavedra D."/>
            <person name="Barton G.J."/>
            <person name="Westrop G.D."/>
            <person name="Mueller S."/>
            <person name="Dessi D."/>
            <person name="Fiori P.L."/>
            <person name="Ren Q."/>
            <person name="Paulsen I."/>
            <person name="Zhang H."/>
            <person name="Bastida-Corcuera F.D."/>
            <person name="Simoes-Barbosa A."/>
            <person name="Brown M.T."/>
            <person name="Hayes R.D."/>
            <person name="Mukherjee M."/>
            <person name="Okumura C.Y."/>
            <person name="Schneider R."/>
            <person name="Smith A.J."/>
            <person name="Vanacova S."/>
            <person name="Villalvazo M."/>
            <person name="Haas B.J."/>
            <person name="Pertea M."/>
            <person name="Feldblyum T.V."/>
            <person name="Utterback T.R."/>
            <person name="Shu C.L."/>
            <person name="Osoegawa K."/>
            <person name="de Jong P.J."/>
            <person name="Hrdy I."/>
            <person name="Horvathova L."/>
            <person name="Zubacova Z."/>
            <person name="Dolezal P."/>
            <person name="Malik S.B."/>
            <person name="Logsdon J.M. Jr."/>
            <person name="Henze K."/>
            <person name="Gupta A."/>
            <person name="Wang C.C."/>
            <person name="Dunne R.L."/>
            <person name="Upcroft J.A."/>
            <person name="Upcroft P."/>
            <person name="White O."/>
            <person name="Salzberg S.L."/>
            <person name="Tang P."/>
            <person name="Chiu C.-H."/>
            <person name="Lee Y.-S."/>
            <person name="Embley T.M."/>
            <person name="Coombs G.H."/>
            <person name="Mottram J.C."/>
            <person name="Tachezy J."/>
            <person name="Fraser-Liggett C.M."/>
            <person name="Johnson P.J."/>
        </authorList>
    </citation>
    <scope>NUCLEOTIDE SEQUENCE [LARGE SCALE GENOMIC DNA]</scope>
    <source>
        <strain evidence="1">G3</strain>
    </source>
</reference>
<keyword evidence="2" id="KW-1185">Reference proteome</keyword>
<proteinExistence type="predicted"/>
<dbReference type="Proteomes" id="UP000001542">
    <property type="component" value="Unassembled WGS sequence"/>
</dbReference>
<evidence type="ECO:0000313" key="2">
    <source>
        <dbReference type="Proteomes" id="UP000001542"/>
    </source>
</evidence>
<reference evidence="1" key="1">
    <citation type="submission" date="2006-10" db="EMBL/GenBank/DDBJ databases">
        <authorList>
            <person name="Amadeo P."/>
            <person name="Zhao Q."/>
            <person name="Wortman J."/>
            <person name="Fraser-Liggett C."/>
            <person name="Carlton J."/>
        </authorList>
    </citation>
    <scope>NUCLEOTIDE SEQUENCE</scope>
    <source>
        <strain evidence="1">G3</strain>
    </source>
</reference>
<dbReference type="EMBL" id="DS113212">
    <property type="protein sequence ID" value="EAY19034.1"/>
    <property type="molecule type" value="Genomic_DNA"/>
</dbReference>
<protein>
    <submittedName>
        <fullName evidence="1">Uncharacterized protein</fullName>
    </submittedName>
</protein>
<dbReference type="KEGG" id="tva:5464553"/>
<organism evidence="1 2">
    <name type="scientific">Trichomonas vaginalis (strain ATCC PRA-98 / G3)</name>
    <dbReference type="NCBI Taxonomy" id="412133"/>
    <lineage>
        <taxon>Eukaryota</taxon>
        <taxon>Metamonada</taxon>
        <taxon>Parabasalia</taxon>
        <taxon>Trichomonadida</taxon>
        <taxon>Trichomonadidae</taxon>
        <taxon>Trichomonas</taxon>
    </lineage>
</organism>
<dbReference type="AlphaFoldDB" id="A2DKQ1"/>
<dbReference type="InParanoid" id="A2DKQ1"/>
<dbReference type="VEuPathDB" id="TrichDB:TVAG_247130"/>
<accession>A2DKQ1</accession>
<dbReference type="RefSeq" id="XP_001580020.1">
    <property type="nucleotide sequence ID" value="XM_001579970.1"/>
</dbReference>
<evidence type="ECO:0000313" key="1">
    <source>
        <dbReference type="EMBL" id="EAY19034.1"/>
    </source>
</evidence>